<dbReference type="RefSeq" id="XP_014158070.1">
    <property type="nucleotide sequence ID" value="XM_014302595.1"/>
</dbReference>
<feature type="region of interest" description="Disordered" evidence="1">
    <location>
        <begin position="94"/>
        <end position="161"/>
    </location>
</feature>
<accession>A0A0L0G7H4</accession>
<dbReference type="AlphaFoldDB" id="A0A0L0G7H4"/>
<gene>
    <name evidence="2" type="ORF">SARC_03590</name>
</gene>
<dbReference type="Proteomes" id="UP000054560">
    <property type="component" value="Unassembled WGS sequence"/>
</dbReference>
<organism evidence="2 3">
    <name type="scientific">Sphaeroforma arctica JP610</name>
    <dbReference type="NCBI Taxonomy" id="667725"/>
    <lineage>
        <taxon>Eukaryota</taxon>
        <taxon>Ichthyosporea</taxon>
        <taxon>Ichthyophonida</taxon>
        <taxon>Sphaeroforma</taxon>
    </lineage>
</organism>
<feature type="region of interest" description="Disordered" evidence="1">
    <location>
        <begin position="49"/>
        <end position="78"/>
    </location>
</feature>
<feature type="compositionally biased region" description="Polar residues" evidence="1">
    <location>
        <begin position="63"/>
        <end position="73"/>
    </location>
</feature>
<reference evidence="2 3" key="1">
    <citation type="submission" date="2011-02" db="EMBL/GenBank/DDBJ databases">
        <title>The Genome Sequence of Sphaeroforma arctica JP610.</title>
        <authorList>
            <consortium name="The Broad Institute Genome Sequencing Platform"/>
            <person name="Russ C."/>
            <person name="Cuomo C."/>
            <person name="Young S.K."/>
            <person name="Zeng Q."/>
            <person name="Gargeya S."/>
            <person name="Alvarado L."/>
            <person name="Berlin A."/>
            <person name="Chapman S.B."/>
            <person name="Chen Z."/>
            <person name="Freedman E."/>
            <person name="Gellesch M."/>
            <person name="Goldberg J."/>
            <person name="Griggs A."/>
            <person name="Gujja S."/>
            <person name="Heilman E."/>
            <person name="Heiman D."/>
            <person name="Howarth C."/>
            <person name="Mehta T."/>
            <person name="Neiman D."/>
            <person name="Pearson M."/>
            <person name="Roberts A."/>
            <person name="Saif S."/>
            <person name="Shea T."/>
            <person name="Shenoy N."/>
            <person name="Sisk P."/>
            <person name="Stolte C."/>
            <person name="Sykes S."/>
            <person name="White J."/>
            <person name="Yandava C."/>
            <person name="Burger G."/>
            <person name="Gray M.W."/>
            <person name="Holland P.W.H."/>
            <person name="King N."/>
            <person name="Lang F.B.F."/>
            <person name="Roger A.J."/>
            <person name="Ruiz-Trillo I."/>
            <person name="Haas B."/>
            <person name="Nusbaum C."/>
            <person name="Birren B."/>
        </authorList>
    </citation>
    <scope>NUCLEOTIDE SEQUENCE [LARGE SCALE GENOMIC DNA]</scope>
    <source>
        <strain evidence="2 3">JP610</strain>
    </source>
</reference>
<keyword evidence="3" id="KW-1185">Reference proteome</keyword>
<dbReference type="EMBL" id="KQ241782">
    <property type="protein sequence ID" value="KNC84168.1"/>
    <property type="molecule type" value="Genomic_DNA"/>
</dbReference>
<feature type="compositionally biased region" description="Acidic residues" evidence="1">
    <location>
        <begin position="152"/>
        <end position="161"/>
    </location>
</feature>
<feature type="compositionally biased region" description="Basic and acidic residues" evidence="1">
    <location>
        <begin position="1"/>
        <end position="11"/>
    </location>
</feature>
<evidence type="ECO:0000313" key="3">
    <source>
        <dbReference type="Proteomes" id="UP000054560"/>
    </source>
</evidence>
<feature type="region of interest" description="Disordered" evidence="1">
    <location>
        <begin position="1"/>
        <end position="21"/>
    </location>
</feature>
<evidence type="ECO:0000313" key="2">
    <source>
        <dbReference type="EMBL" id="KNC84168.1"/>
    </source>
</evidence>
<protein>
    <submittedName>
        <fullName evidence="2">Uncharacterized protein</fullName>
    </submittedName>
</protein>
<evidence type="ECO:0000256" key="1">
    <source>
        <dbReference type="SAM" id="MobiDB-lite"/>
    </source>
</evidence>
<feature type="compositionally biased region" description="Basic and acidic residues" evidence="1">
    <location>
        <begin position="49"/>
        <end position="61"/>
    </location>
</feature>
<proteinExistence type="predicted"/>
<name>A0A0L0G7H4_9EUKA</name>
<feature type="non-terminal residue" evidence="2">
    <location>
        <position position="182"/>
    </location>
</feature>
<sequence>MSGHKQNKDADPTFGGLSAGYSSDVELGHNISLPSQKIDMLKENVLTKRTLDDNEHAERKGSITLSIESVSPTESRRSVVDRISNFSPLTKVKDKDLLAPQSPQLLGSRKMSSPHMRLLSRENSSDDGSPVRTSARMSPLGFKPLQGFNDNPFDDISDRDDETPEFGLSKFEYLELQIEKLA</sequence>
<dbReference type="GeneID" id="25904094"/>